<comment type="caution">
    <text evidence="1">The sequence shown here is derived from an EMBL/GenBank/DDBJ whole genome shotgun (WGS) entry which is preliminary data.</text>
</comment>
<evidence type="ECO:0000313" key="2">
    <source>
        <dbReference type="Proteomes" id="UP001189429"/>
    </source>
</evidence>
<dbReference type="Proteomes" id="UP001189429">
    <property type="component" value="Unassembled WGS sequence"/>
</dbReference>
<gene>
    <name evidence="1" type="ORF">PCOR1329_LOCUS63893</name>
</gene>
<accession>A0ABN9W448</accession>
<name>A0ABN9W448_9DINO</name>
<feature type="non-terminal residue" evidence="1">
    <location>
        <position position="1"/>
    </location>
</feature>
<protein>
    <submittedName>
        <fullName evidence="1">Uncharacterized protein</fullName>
    </submittedName>
</protein>
<dbReference type="EMBL" id="CAUYUJ010018127">
    <property type="protein sequence ID" value="CAK0880871.1"/>
    <property type="molecule type" value="Genomic_DNA"/>
</dbReference>
<reference evidence="1" key="1">
    <citation type="submission" date="2023-10" db="EMBL/GenBank/DDBJ databases">
        <authorList>
            <person name="Chen Y."/>
            <person name="Shah S."/>
            <person name="Dougan E. K."/>
            <person name="Thang M."/>
            <person name="Chan C."/>
        </authorList>
    </citation>
    <scope>NUCLEOTIDE SEQUENCE [LARGE SCALE GENOMIC DNA]</scope>
</reference>
<proteinExistence type="predicted"/>
<organism evidence="1 2">
    <name type="scientific">Prorocentrum cordatum</name>
    <dbReference type="NCBI Taxonomy" id="2364126"/>
    <lineage>
        <taxon>Eukaryota</taxon>
        <taxon>Sar</taxon>
        <taxon>Alveolata</taxon>
        <taxon>Dinophyceae</taxon>
        <taxon>Prorocentrales</taxon>
        <taxon>Prorocentraceae</taxon>
        <taxon>Prorocentrum</taxon>
    </lineage>
</organism>
<keyword evidence="2" id="KW-1185">Reference proteome</keyword>
<feature type="non-terminal residue" evidence="1">
    <location>
        <position position="176"/>
    </location>
</feature>
<evidence type="ECO:0000313" key="1">
    <source>
        <dbReference type="EMBL" id="CAK0880871.1"/>
    </source>
</evidence>
<sequence>EPWIAGGDFQVAPNKGAELDTVKFARAIVVASDAVKGTRCSTWANATIDHVVVIAAIGSEVKQSEGEGVEHRKVFGDIAATCAPKPSEREAAGNFCDLGDATIHWGKFMAMLGQGKFAPMGVERASDHPRAVNLKAVTRSVKREDKRRERDVRVAWASGRGCRVDVMLARDDAKYP</sequence>